<dbReference type="Pfam" id="PF02518">
    <property type="entry name" value="HATPase_c"/>
    <property type="match status" value="1"/>
</dbReference>
<dbReference type="PRINTS" id="PR00344">
    <property type="entry name" value="BCTRLSENSOR"/>
</dbReference>
<feature type="transmembrane region" description="Helical" evidence="10">
    <location>
        <begin position="152"/>
        <end position="170"/>
    </location>
</feature>
<evidence type="ECO:0000259" key="11">
    <source>
        <dbReference type="PROSITE" id="PS50109"/>
    </source>
</evidence>
<dbReference type="CDD" id="cd00082">
    <property type="entry name" value="HisKA"/>
    <property type="match status" value="1"/>
</dbReference>
<dbReference type="InterPro" id="IPR003661">
    <property type="entry name" value="HisK_dim/P_dom"/>
</dbReference>
<dbReference type="Proteomes" id="UP000233256">
    <property type="component" value="Unassembled WGS sequence"/>
</dbReference>
<feature type="transmembrane region" description="Helical" evidence="10">
    <location>
        <begin position="35"/>
        <end position="54"/>
    </location>
</feature>
<dbReference type="PANTHER" id="PTHR43065">
    <property type="entry name" value="SENSOR HISTIDINE KINASE"/>
    <property type="match status" value="1"/>
</dbReference>
<evidence type="ECO:0000313" key="13">
    <source>
        <dbReference type="Proteomes" id="UP000233256"/>
    </source>
</evidence>
<keyword evidence="10" id="KW-1133">Transmembrane helix</keyword>
<comment type="catalytic activity">
    <reaction evidence="1">
        <text>ATP + protein L-histidine = ADP + protein N-phospho-L-histidine.</text>
        <dbReference type="EC" id="2.7.13.3"/>
    </reaction>
</comment>
<evidence type="ECO:0000256" key="3">
    <source>
        <dbReference type="ARBA" id="ARBA00022553"/>
    </source>
</evidence>
<keyword evidence="8" id="KW-0902">Two-component regulatory system</keyword>
<evidence type="ECO:0000256" key="9">
    <source>
        <dbReference type="SAM" id="Coils"/>
    </source>
</evidence>
<accession>A0A2N1PVA6</accession>
<dbReference type="EMBL" id="PGXC01000001">
    <property type="protein sequence ID" value="PKK92238.1"/>
    <property type="molecule type" value="Genomic_DNA"/>
</dbReference>
<dbReference type="InterPro" id="IPR036097">
    <property type="entry name" value="HisK_dim/P_sf"/>
</dbReference>
<evidence type="ECO:0000313" key="12">
    <source>
        <dbReference type="EMBL" id="PKK92238.1"/>
    </source>
</evidence>
<dbReference type="SUPFAM" id="SSF55874">
    <property type="entry name" value="ATPase domain of HSP90 chaperone/DNA topoisomerase II/histidine kinase"/>
    <property type="match status" value="1"/>
</dbReference>
<evidence type="ECO:0000256" key="4">
    <source>
        <dbReference type="ARBA" id="ARBA00022679"/>
    </source>
</evidence>
<evidence type="ECO:0000256" key="8">
    <source>
        <dbReference type="ARBA" id="ARBA00023012"/>
    </source>
</evidence>
<dbReference type="GO" id="GO:0005524">
    <property type="term" value="F:ATP binding"/>
    <property type="evidence" value="ECO:0007669"/>
    <property type="project" value="UniProtKB-KW"/>
</dbReference>
<comment type="caution">
    <text evidence="12">The sequence shown here is derived from an EMBL/GenBank/DDBJ whole genome shotgun (WGS) entry which is preliminary data.</text>
</comment>
<keyword evidence="4" id="KW-0808">Transferase</keyword>
<proteinExistence type="predicted"/>
<keyword evidence="3" id="KW-0597">Phosphoprotein</keyword>
<keyword evidence="7" id="KW-0067">ATP-binding</keyword>
<feature type="transmembrane region" description="Helical" evidence="10">
    <location>
        <begin position="210"/>
        <end position="228"/>
    </location>
</feature>
<evidence type="ECO:0000256" key="7">
    <source>
        <dbReference type="ARBA" id="ARBA00022840"/>
    </source>
</evidence>
<dbReference type="PANTHER" id="PTHR43065:SF10">
    <property type="entry name" value="PEROXIDE STRESS-ACTIVATED HISTIDINE KINASE MAK3"/>
    <property type="match status" value="1"/>
</dbReference>
<organism evidence="12 13">
    <name type="scientific">Candidatus Wallbacteria bacterium HGW-Wallbacteria-1</name>
    <dbReference type="NCBI Taxonomy" id="2013854"/>
    <lineage>
        <taxon>Bacteria</taxon>
        <taxon>Candidatus Walliibacteriota</taxon>
    </lineage>
</organism>
<dbReference type="CDD" id="cd00075">
    <property type="entry name" value="HATPase"/>
    <property type="match status" value="1"/>
</dbReference>
<keyword evidence="9" id="KW-0175">Coiled coil</keyword>
<reference evidence="12 13" key="1">
    <citation type="journal article" date="2017" name="ISME J.">
        <title>Potential for microbial H2 and metal transformations associated with novel bacteria and archaea in deep terrestrial subsurface sediments.</title>
        <authorList>
            <person name="Hernsdorf A.W."/>
            <person name="Amano Y."/>
            <person name="Miyakawa K."/>
            <person name="Ise K."/>
            <person name="Suzuki Y."/>
            <person name="Anantharaman K."/>
            <person name="Probst A."/>
            <person name="Burstein D."/>
            <person name="Thomas B.C."/>
            <person name="Banfield J.F."/>
        </authorList>
    </citation>
    <scope>NUCLEOTIDE SEQUENCE [LARGE SCALE GENOMIC DNA]</scope>
    <source>
        <strain evidence="12">HGW-Wallbacteria-1</strain>
    </source>
</reference>
<dbReference type="InterPro" id="IPR036890">
    <property type="entry name" value="HATPase_C_sf"/>
</dbReference>
<evidence type="ECO:0000256" key="2">
    <source>
        <dbReference type="ARBA" id="ARBA00012438"/>
    </source>
</evidence>
<keyword evidence="6" id="KW-0418">Kinase</keyword>
<evidence type="ECO:0000256" key="10">
    <source>
        <dbReference type="SAM" id="Phobius"/>
    </source>
</evidence>
<dbReference type="PROSITE" id="PS50109">
    <property type="entry name" value="HIS_KIN"/>
    <property type="match status" value="1"/>
</dbReference>
<dbReference type="EC" id="2.7.13.3" evidence="2"/>
<protein>
    <recommendedName>
        <fullName evidence="2">histidine kinase</fullName>
        <ecNumber evidence="2">2.7.13.3</ecNumber>
    </recommendedName>
</protein>
<evidence type="ECO:0000256" key="5">
    <source>
        <dbReference type="ARBA" id="ARBA00022741"/>
    </source>
</evidence>
<dbReference type="SUPFAM" id="SSF47384">
    <property type="entry name" value="Homodimeric domain of signal transducing histidine kinase"/>
    <property type="match status" value="1"/>
</dbReference>
<gene>
    <name evidence="12" type="ORF">CVV64_02160</name>
</gene>
<dbReference type="InterPro" id="IPR005467">
    <property type="entry name" value="His_kinase_dom"/>
</dbReference>
<feature type="transmembrane region" description="Helical" evidence="10">
    <location>
        <begin position="177"/>
        <end position="195"/>
    </location>
</feature>
<dbReference type="Pfam" id="PF00512">
    <property type="entry name" value="HisKA"/>
    <property type="match status" value="1"/>
</dbReference>
<feature type="transmembrane region" description="Helical" evidence="10">
    <location>
        <begin position="87"/>
        <end position="108"/>
    </location>
</feature>
<dbReference type="AlphaFoldDB" id="A0A2N1PVA6"/>
<feature type="domain" description="Histidine kinase" evidence="11">
    <location>
        <begin position="501"/>
        <end position="723"/>
    </location>
</feature>
<evidence type="ECO:0000256" key="6">
    <source>
        <dbReference type="ARBA" id="ARBA00022777"/>
    </source>
</evidence>
<dbReference type="Gene3D" id="3.30.565.10">
    <property type="entry name" value="Histidine kinase-like ATPase, C-terminal domain"/>
    <property type="match status" value="1"/>
</dbReference>
<feature type="transmembrane region" description="Helical" evidence="10">
    <location>
        <begin position="240"/>
        <end position="258"/>
    </location>
</feature>
<keyword evidence="10" id="KW-0472">Membrane</keyword>
<keyword evidence="10" id="KW-0812">Transmembrane</keyword>
<dbReference type="GO" id="GO:0000155">
    <property type="term" value="F:phosphorelay sensor kinase activity"/>
    <property type="evidence" value="ECO:0007669"/>
    <property type="project" value="InterPro"/>
</dbReference>
<feature type="transmembrane region" description="Helical" evidence="10">
    <location>
        <begin position="61"/>
        <end position="81"/>
    </location>
</feature>
<dbReference type="SMART" id="SM00388">
    <property type="entry name" value="HisKA"/>
    <property type="match status" value="1"/>
</dbReference>
<dbReference type="Gene3D" id="1.10.287.130">
    <property type="match status" value="1"/>
</dbReference>
<dbReference type="InterPro" id="IPR004358">
    <property type="entry name" value="Sig_transdc_His_kin-like_C"/>
</dbReference>
<dbReference type="SMART" id="SM00387">
    <property type="entry name" value="HATPase_c"/>
    <property type="match status" value="1"/>
</dbReference>
<sequence length="729" mass="76990">MAVDLHRGLSLLPLTFICGLLRHLGAVISGKPGMAMAWVALGAIALNCFGLLLLDGFQLWPGLVLCGFASALATWAAGLTIVPGAGLVFRALLMAGTIVSAISSVRLLPGGEISGIVGFQVSVALAALLLRFDAGSCLLAEPDSGNAPFRPSGAFLLIALHGLNLGSVVGNAPFSQFLALLMIGLWVYTYALSTYQRDRERLNSDLRGTVVYSVLLFMGLAFCVLFLDRLVPLLADEGGTVSYFGLALLCALGLVTGLEPKCHSLSLRAVLSRASRVIEALEVLSPHIMKILSPSDLGALVCGVLSEKLGGAACELYAGDGEFTLLARVSGDAGRKPNHGNGSGGSAVSADGSGFDDSCDGSLLRLQENLDGSLMTVDHSTSAALRFSSKFFSNPQDFGHVASDSGNSDFCRTAMELPLMMGEKRVGSLIVDTGTSSDEPFGRAMNTLASQVSAALSNALLVEGLEDANARLSNALQDLEGAQLKLIKAEKMAALGRLSASVAHEIRNPLGTIKVSAVTIGQSYEDNHPFRELTDFIVREVNRLNGVVGDLLEYSKPKKLNASEVDISVVIARGVASLRAFADERGVRIAVRTGDCRILGDAERLQQIIINLLANGIDACRDSGAVAIISLNTDTGCEVWVMDNGRGISRDNAGSVFEPFFTTKNRGNGLGLAITQQIVEAHGGHIDVVFDERAIPESLRTFFNEVSTQPHGAVFRVELPFHTTDSMGR</sequence>
<name>A0A2N1PVA6_9BACT</name>
<keyword evidence="5" id="KW-0547">Nucleotide-binding</keyword>
<evidence type="ECO:0000256" key="1">
    <source>
        <dbReference type="ARBA" id="ARBA00000085"/>
    </source>
</evidence>
<dbReference type="InterPro" id="IPR003594">
    <property type="entry name" value="HATPase_dom"/>
</dbReference>
<feature type="transmembrane region" description="Helical" evidence="10">
    <location>
        <begin position="115"/>
        <end position="132"/>
    </location>
</feature>
<feature type="coiled-coil region" evidence="9">
    <location>
        <begin position="462"/>
        <end position="492"/>
    </location>
</feature>